<feature type="region of interest" description="Disordered" evidence="1">
    <location>
        <begin position="185"/>
        <end position="231"/>
    </location>
</feature>
<accession>A0ABM6HUW5</accession>
<evidence type="ECO:0000256" key="2">
    <source>
        <dbReference type="SAM" id="Phobius"/>
    </source>
</evidence>
<feature type="compositionally biased region" description="Basic and acidic residues" evidence="1">
    <location>
        <begin position="218"/>
        <end position="227"/>
    </location>
</feature>
<evidence type="ECO:0000313" key="3">
    <source>
        <dbReference type="EMBL" id="AQN80169.1"/>
    </source>
</evidence>
<dbReference type="RefSeq" id="WP_077282959.1">
    <property type="nucleotide sequence ID" value="NZ_CP016329.1"/>
</dbReference>
<proteinExistence type="predicted"/>
<evidence type="ECO:0000256" key="1">
    <source>
        <dbReference type="SAM" id="MobiDB-lite"/>
    </source>
</evidence>
<protein>
    <recommendedName>
        <fullName evidence="5">DUF805 domain-containing protein</fullName>
    </recommendedName>
</protein>
<keyword evidence="2" id="KW-0812">Transmembrane</keyword>
<organism evidence="3 4">
    <name type="scientific">Leuconostoc garlicum</name>
    <dbReference type="NCBI Taxonomy" id="255248"/>
    <lineage>
        <taxon>Bacteria</taxon>
        <taxon>Bacillati</taxon>
        <taxon>Bacillota</taxon>
        <taxon>Bacilli</taxon>
        <taxon>Lactobacillales</taxon>
        <taxon>Lactobacillaceae</taxon>
        <taxon>Leuconostoc</taxon>
    </lineage>
</organism>
<evidence type="ECO:0000313" key="4">
    <source>
        <dbReference type="Proteomes" id="UP000188147"/>
    </source>
</evidence>
<keyword evidence="2" id="KW-1133">Transmembrane helix</keyword>
<feature type="transmembrane region" description="Helical" evidence="2">
    <location>
        <begin position="108"/>
        <end position="125"/>
    </location>
</feature>
<dbReference type="EMBL" id="CP016329">
    <property type="protein sequence ID" value="AQN80169.1"/>
    <property type="molecule type" value="Genomic_DNA"/>
</dbReference>
<evidence type="ECO:0008006" key="5">
    <source>
        <dbReference type="Google" id="ProtNLM"/>
    </source>
</evidence>
<keyword evidence="2" id="KW-0472">Membrane</keyword>
<keyword evidence="4" id="KW-1185">Reference proteome</keyword>
<feature type="transmembrane region" description="Helical" evidence="2">
    <location>
        <begin position="146"/>
        <end position="164"/>
    </location>
</feature>
<dbReference type="Proteomes" id="UP000188147">
    <property type="component" value="Chromosome"/>
</dbReference>
<feature type="transmembrane region" description="Helical" evidence="2">
    <location>
        <begin position="21"/>
        <end position="42"/>
    </location>
</feature>
<feature type="compositionally biased region" description="Low complexity" evidence="1">
    <location>
        <begin position="185"/>
        <end position="209"/>
    </location>
</feature>
<sequence>MRRYWQYWRLGLNFREGAYRLDFWWIRAINVVLELMLVAIPVIFFQSWYWGFKSLAIFYIIKFVPDRALLTRRLRDTGLALNQIKFVILSPALLWVGVLIVAASRVIFLLPIVVLGYFGWFVLMVSRRSAYWTPQLNKKQKMGYGIGFVGLIMLTMTLTGYLMVAGQTTINCLIQPVLSDPKTATSGSAANTAASKSSSSSAAQHNTAAVASSVPEKPVTRQADDKPTTAYRQLPAMTIGDASFGFMTVNGQWQQDPTTLQWWQLAQNIVIDTRDRGQGFGVDTASFTFKTISSQSHFQLTTQGDVSGTRYDGTYQSPTATQPDAMSYLEWQTPDHHLRAVYVIAPTLALRNLVVDQIMQSYRV</sequence>
<gene>
    <name evidence="3" type="ORF">A9176_07330</name>
</gene>
<name>A0ABM6HUW5_9LACO</name>
<reference evidence="3 4" key="1">
    <citation type="submission" date="2016-06" db="EMBL/GenBank/DDBJ databases">
        <authorList>
            <person name="Kim H.J."/>
        </authorList>
    </citation>
    <scope>NUCLEOTIDE SEQUENCE [LARGE SCALE GENOMIC DNA]</scope>
    <source>
        <strain evidence="3 4">KFRI01</strain>
    </source>
</reference>